<keyword evidence="4 11" id="KW-0032">Aminotransferase</keyword>
<dbReference type="InterPro" id="IPR036390">
    <property type="entry name" value="WH_DNA-bd_sf"/>
</dbReference>
<dbReference type="InterPro" id="IPR050859">
    <property type="entry name" value="Class-I_PLP-dep_aminotransf"/>
</dbReference>
<dbReference type="CDD" id="cd07377">
    <property type="entry name" value="WHTH_GntR"/>
    <property type="match status" value="1"/>
</dbReference>
<evidence type="ECO:0000256" key="6">
    <source>
        <dbReference type="ARBA" id="ARBA00022898"/>
    </source>
</evidence>
<dbReference type="SMART" id="SM00345">
    <property type="entry name" value="HTH_GNTR"/>
    <property type="match status" value="1"/>
</dbReference>
<dbReference type="RefSeq" id="WP_026878462.1">
    <property type="nucleotide sequence ID" value="NZ_AZOD01000009.1"/>
</dbReference>
<dbReference type="Gene3D" id="3.40.640.10">
    <property type="entry name" value="Type I PLP-dependent aspartate aminotransferase-like (Major domain)"/>
    <property type="match status" value="1"/>
</dbReference>
<protein>
    <recommendedName>
        <fullName evidence="3">HTH-type transcriptional regulator NorG</fullName>
    </recommendedName>
</protein>
<dbReference type="GO" id="GO:0008483">
    <property type="term" value="F:transaminase activity"/>
    <property type="evidence" value="ECO:0007669"/>
    <property type="project" value="UniProtKB-KW"/>
</dbReference>
<evidence type="ECO:0000313" key="12">
    <source>
        <dbReference type="Proteomes" id="UP001449178"/>
    </source>
</evidence>
<dbReference type="InterPro" id="IPR036388">
    <property type="entry name" value="WH-like_DNA-bd_sf"/>
</dbReference>
<dbReference type="Gene3D" id="3.90.1150.10">
    <property type="entry name" value="Aspartate Aminotransferase, domain 1"/>
    <property type="match status" value="1"/>
</dbReference>
<comment type="cofactor">
    <cofactor evidence="1">
        <name>pyridoxal 5'-phosphate</name>
        <dbReference type="ChEBI" id="CHEBI:597326"/>
    </cofactor>
</comment>
<keyword evidence="6" id="KW-0663">Pyridoxal phosphate</keyword>
<keyword evidence="8" id="KW-0238">DNA-binding</keyword>
<dbReference type="Pfam" id="PF00392">
    <property type="entry name" value="GntR"/>
    <property type="match status" value="1"/>
</dbReference>
<sequence>MTRYENIANEISQLIQSGILQPAEKIPSIRKASKMFDASPATIQQAYYLLETQGIIYAKERSGFYVTPIFNEMKAMVEPISVDPLTGKEIEMSEFIYSVLNAHKDQTNVPFGSAFPSPELFPINHLAVSMSKGLNHLASTPYELVTDMNGGCNELKRQIEFRYFLNGLKINASEIVITSGAMEALSLSLQAITKPGDIVAIESPCFYAILQILELLQLRAVEISVDPEWGMRIEELEQAIDQFDLKAVVLMTKFQNPVGSTMPKSRLKALYQMINRHQIPIIVDDVYSEIYYGTALPDYLKSLDEDGLILHCDSFCKSLAPGFRVGWVAAGRYATKIERLKLMTTISPSVPSQLAITHYLKHRHYDRHLAKLRVEFQKSQQKMVDAIHRYFPKTVEIVMIPKGGYFLWIKLPSHIYALKLYDKALTHHISIAPGPIFSASQQYQHYIRLNYGMKWNELLDRAMKTLGGLIKELDEAIEV</sequence>
<dbReference type="EMBL" id="CP150637">
    <property type="protein sequence ID" value="WZW87109.1"/>
    <property type="molecule type" value="Genomic_DNA"/>
</dbReference>
<dbReference type="SUPFAM" id="SSF53383">
    <property type="entry name" value="PLP-dependent transferases"/>
    <property type="match status" value="1"/>
</dbReference>
<evidence type="ECO:0000256" key="8">
    <source>
        <dbReference type="ARBA" id="ARBA00023125"/>
    </source>
</evidence>
<dbReference type="SUPFAM" id="SSF46785">
    <property type="entry name" value="Winged helix' DNA-binding domain"/>
    <property type="match status" value="1"/>
</dbReference>
<evidence type="ECO:0000256" key="4">
    <source>
        <dbReference type="ARBA" id="ARBA00022576"/>
    </source>
</evidence>
<dbReference type="InterPro" id="IPR004839">
    <property type="entry name" value="Aminotransferase_I/II_large"/>
</dbReference>
<dbReference type="CDD" id="cd00609">
    <property type="entry name" value="AAT_like"/>
    <property type="match status" value="1"/>
</dbReference>
<dbReference type="InterPro" id="IPR015422">
    <property type="entry name" value="PyrdxlP-dep_Trfase_small"/>
</dbReference>
<proteinExistence type="inferred from homology"/>
<evidence type="ECO:0000256" key="1">
    <source>
        <dbReference type="ARBA" id="ARBA00001933"/>
    </source>
</evidence>
<dbReference type="Proteomes" id="UP001449178">
    <property type="component" value="Chromosome"/>
</dbReference>
<reference evidence="11 12" key="1">
    <citation type="submission" date="2024-03" db="EMBL/GenBank/DDBJ databases">
        <title>Complete Genome Sequence and Annotation of Ignatzschineria larvae DSM 13226.</title>
        <authorList>
            <person name="Cantrell E."/>
            <person name="Burcham Z.M."/>
        </authorList>
    </citation>
    <scope>NUCLEOTIDE SEQUENCE [LARGE SCALE GENOMIC DNA]</scope>
    <source>
        <strain evidence="11 12">DSM 13226</strain>
    </source>
</reference>
<evidence type="ECO:0000313" key="11">
    <source>
        <dbReference type="EMBL" id="WZW87109.1"/>
    </source>
</evidence>
<keyword evidence="12" id="KW-1185">Reference proteome</keyword>
<dbReference type="InterPro" id="IPR000524">
    <property type="entry name" value="Tscrpt_reg_HTH_GntR"/>
</dbReference>
<dbReference type="InterPro" id="IPR015424">
    <property type="entry name" value="PyrdxlP-dep_Trfase"/>
</dbReference>
<keyword evidence="9" id="KW-0804">Transcription</keyword>
<keyword evidence="7" id="KW-0805">Transcription regulation</keyword>
<evidence type="ECO:0000256" key="3">
    <source>
        <dbReference type="ARBA" id="ARBA00015123"/>
    </source>
</evidence>
<dbReference type="PANTHER" id="PTHR42790">
    <property type="entry name" value="AMINOTRANSFERASE"/>
    <property type="match status" value="1"/>
</dbReference>
<dbReference type="PANTHER" id="PTHR42790:SF9">
    <property type="entry name" value="GNTR FAMILY REGULATORY PROTEIN"/>
    <property type="match status" value="1"/>
</dbReference>
<feature type="domain" description="HTH gntR-type" evidence="10">
    <location>
        <begin position="1"/>
        <end position="69"/>
    </location>
</feature>
<organism evidence="11 12">
    <name type="scientific">Ignatzschineria larvae DSM 13226</name>
    <dbReference type="NCBI Taxonomy" id="1111732"/>
    <lineage>
        <taxon>Bacteria</taxon>
        <taxon>Pseudomonadati</taxon>
        <taxon>Pseudomonadota</taxon>
        <taxon>Gammaproteobacteria</taxon>
        <taxon>Cardiobacteriales</taxon>
        <taxon>Ignatzschineriaceae</taxon>
        <taxon>Ignatzschineria</taxon>
    </lineage>
</organism>
<comment type="similarity">
    <text evidence="2">In the C-terminal section; belongs to the class-I pyridoxal-phosphate-dependent aminotransferase family.</text>
</comment>
<accession>A0ABZ3BY60</accession>
<dbReference type="Pfam" id="PF00155">
    <property type="entry name" value="Aminotran_1_2"/>
    <property type="match status" value="1"/>
</dbReference>
<gene>
    <name evidence="11" type="ORF">WMO13_06925</name>
</gene>
<name>A0ABZ3BY60_9GAMM</name>
<evidence type="ECO:0000256" key="2">
    <source>
        <dbReference type="ARBA" id="ARBA00005384"/>
    </source>
</evidence>
<dbReference type="Gene3D" id="1.10.10.10">
    <property type="entry name" value="Winged helix-like DNA-binding domain superfamily/Winged helix DNA-binding domain"/>
    <property type="match status" value="1"/>
</dbReference>
<evidence type="ECO:0000256" key="5">
    <source>
        <dbReference type="ARBA" id="ARBA00022679"/>
    </source>
</evidence>
<keyword evidence="5" id="KW-0808">Transferase</keyword>
<evidence type="ECO:0000256" key="9">
    <source>
        <dbReference type="ARBA" id="ARBA00023163"/>
    </source>
</evidence>
<dbReference type="PROSITE" id="PS50949">
    <property type="entry name" value="HTH_GNTR"/>
    <property type="match status" value="1"/>
</dbReference>
<evidence type="ECO:0000256" key="7">
    <source>
        <dbReference type="ARBA" id="ARBA00023015"/>
    </source>
</evidence>
<dbReference type="InterPro" id="IPR015421">
    <property type="entry name" value="PyrdxlP-dep_Trfase_major"/>
</dbReference>
<evidence type="ECO:0000259" key="10">
    <source>
        <dbReference type="PROSITE" id="PS50949"/>
    </source>
</evidence>